<keyword evidence="6" id="KW-0156">Chromatin regulator</keyword>
<feature type="coiled-coil region" evidence="7">
    <location>
        <begin position="491"/>
        <end position="518"/>
    </location>
</feature>
<evidence type="ECO:0000256" key="2">
    <source>
        <dbReference type="ARBA" id="ARBA00022723"/>
    </source>
</evidence>
<evidence type="ECO:0000256" key="7">
    <source>
        <dbReference type="SAM" id="Coils"/>
    </source>
</evidence>
<dbReference type="EC" id="2.3.2.27" evidence="6"/>
<proteinExistence type="inferred from homology"/>
<dbReference type="AlphaFoldDB" id="A0A8K0MG15"/>
<dbReference type="GO" id="GO:0061630">
    <property type="term" value="F:ubiquitin protein ligase activity"/>
    <property type="evidence" value="ECO:0007669"/>
    <property type="project" value="UniProtKB-EC"/>
</dbReference>
<keyword evidence="6" id="KW-0833">Ubl conjugation pathway</keyword>
<comment type="similarity">
    <text evidence="6">Belongs to the BRE1 family.</text>
</comment>
<feature type="coiled-coil region" evidence="7">
    <location>
        <begin position="227"/>
        <end position="254"/>
    </location>
</feature>
<dbReference type="GO" id="GO:0008270">
    <property type="term" value="F:zinc ion binding"/>
    <property type="evidence" value="ECO:0007669"/>
    <property type="project" value="UniProtKB-KW"/>
</dbReference>
<dbReference type="OrthoDB" id="10266039at2759"/>
<feature type="compositionally biased region" description="Polar residues" evidence="8">
    <location>
        <begin position="17"/>
        <end position="35"/>
    </location>
</feature>
<evidence type="ECO:0000256" key="4">
    <source>
        <dbReference type="ARBA" id="ARBA00022833"/>
    </source>
</evidence>
<evidence type="ECO:0000256" key="3">
    <source>
        <dbReference type="ARBA" id="ARBA00022771"/>
    </source>
</evidence>
<dbReference type="GO" id="GO:0005634">
    <property type="term" value="C:nucleus"/>
    <property type="evidence" value="ECO:0007669"/>
    <property type="project" value="UniProtKB-SubCell"/>
</dbReference>
<dbReference type="GO" id="GO:0016567">
    <property type="term" value="P:protein ubiquitination"/>
    <property type="evidence" value="ECO:0007669"/>
    <property type="project" value="UniProtKB-UniRule"/>
</dbReference>
<organism evidence="9 10">
    <name type="scientific">Rhamnella rubrinervis</name>
    <dbReference type="NCBI Taxonomy" id="2594499"/>
    <lineage>
        <taxon>Eukaryota</taxon>
        <taxon>Viridiplantae</taxon>
        <taxon>Streptophyta</taxon>
        <taxon>Embryophyta</taxon>
        <taxon>Tracheophyta</taxon>
        <taxon>Spermatophyta</taxon>
        <taxon>Magnoliopsida</taxon>
        <taxon>eudicotyledons</taxon>
        <taxon>Gunneridae</taxon>
        <taxon>Pentapetalae</taxon>
        <taxon>rosids</taxon>
        <taxon>fabids</taxon>
        <taxon>Rosales</taxon>
        <taxon>Rhamnaceae</taxon>
        <taxon>rhamnoid group</taxon>
        <taxon>Rhamneae</taxon>
        <taxon>Rhamnella</taxon>
    </lineage>
</organism>
<keyword evidence="2 6" id="KW-0479">Metal-binding</keyword>
<dbReference type="GO" id="GO:0006325">
    <property type="term" value="P:chromatin organization"/>
    <property type="evidence" value="ECO:0007669"/>
    <property type="project" value="UniProtKB-KW"/>
</dbReference>
<dbReference type="EMBL" id="VOIH02000006">
    <property type="protein sequence ID" value="KAF3444425.1"/>
    <property type="molecule type" value="Genomic_DNA"/>
</dbReference>
<dbReference type="Proteomes" id="UP000796880">
    <property type="component" value="Unassembled WGS sequence"/>
</dbReference>
<feature type="coiled-coil region" evidence="7">
    <location>
        <begin position="46"/>
        <end position="80"/>
    </location>
</feature>
<keyword evidence="3 6" id="KW-0863">Zinc-finger</keyword>
<feature type="coiled-coil region" evidence="7">
    <location>
        <begin position="569"/>
        <end position="610"/>
    </location>
</feature>
<keyword evidence="5 6" id="KW-0539">Nucleus</keyword>
<feature type="coiled-coil region" evidence="7">
    <location>
        <begin position="709"/>
        <end position="785"/>
    </location>
</feature>
<protein>
    <recommendedName>
        <fullName evidence="6">E3 ubiquitin protein ligase</fullName>
        <ecNumber evidence="6">2.3.2.27</ecNumber>
    </recommendedName>
</protein>
<feature type="coiled-coil region" evidence="7">
    <location>
        <begin position="384"/>
        <end position="459"/>
    </location>
</feature>
<evidence type="ECO:0000256" key="1">
    <source>
        <dbReference type="ARBA" id="ARBA00004123"/>
    </source>
</evidence>
<comment type="catalytic activity">
    <reaction evidence="6">
        <text>S-ubiquitinyl-[E2 ubiquitin-conjugating enzyme]-L-cysteine + [acceptor protein]-L-lysine = [E2 ubiquitin-conjugating enzyme]-L-cysteine + N(6)-ubiquitinyl-[acceptor protein]-L-lysine.</text>
        <dbReference type="EC" id="2.3.2.27"/>
    </reaction>
</comment>
<dbReference type="GO" id="GO:0033503">
    <property type="term" value="C:HULC complex"/>
    <property type="evidence" value="ECO:0007669"/>
    <property type="project" value="TreeGrafter"/>
</dbReference>
<evidence type="ECO:0000256" key="8">
    <source>
        <dbReference type="SAM" id="MobiDB-lite"/>
    </source>
</evidence>
<keyword evidence="4 6" id="KW-0862">Zinc</keyword>
<feature type="region of interest" description="Disordered" evidence="8">
    <location>
        <begin position="1"/>
        <end position="35"/>
    </location>
</feature>
<keyword evidence="6 7" id="KW-0175">Coiled coil</keyword>
<dbReference type="InterPro" id="IPR013956">
    <property type="entry name" value="E3_ubiquit_lig_Bre1"/>
</dbReference>
<gene>
    <name evidence="9" type="ORF">FNV43_RR14117</name>
</gene>
<sequence>MDNSDTDEPDKKRPHLNSVSSAMARNSTTSPPNNQTVDAAVLHYENQKLIQQIESQKNGLQNLESEITKLKEKQVSYDDMLILVNQLWNQLDDDLVLLGACIGGGESALQTLDRADNYRGSIPSCPVEDMFLCRLLEKDSIEANGNDGISKYVEEVLAMRHTSTRVLLKLLEDTIDAQRVKTESIAWALNGKLSSEGVIDVLHLKHKEYADRMQTYISSHSMDQSSIRRLTAELDDSMAELEECRRKLINLKMQKDVASGIHNLPPVALNGNLSPEKSAERSISLRDLKNSIEETKILAANRLAEVHDAQEENRVLLEPLQDLQKELKDDKYVHSSRLYTMRNDQLQHWNAEVERYRGLTDALQIDRSLVIRRDKELNAKVESADVARDSIDNAESRIEELELQLQKCISEKNDIEIKMEEAYQDSGRKDIKAEFRVMASSLSKEMGMMEAQLKRWKETAHETLSLLDEAQSLRSLLNMKTNEQKNLAVKCAEQMTQIKSLKALIEKLQKEKLELQIFLDMHGQETYDKRDLMEIKESECRARSQAESLKNAFEEHSLELRVKAAHEAEAACQQRLSAAEAEIADLRAKLDDSERDVLELTEAIKIKDREAEAYISEIETIGQAYEDMQTQNQHLLRQVTERDDYNIKLVSESVKTKQAQSFLLSEKQALVKQLQIVNASVESLKMRIFHSEEQMKALLTEATKSTEENKHLEVNLETSKWELADAEKELKWLKSAVSSSEKDYEQIQQDIDDIQIELENERNSRKNLEEEVKELNKKVTEMSSETGEAAVQKLQDEIKFCKSVLQCLVCRDRPKETTLTTPSPFPSYSFNVVSPTIVLPKTLFPGFGCEPTIVLKRLLLGATRRRKLKLTISTTTHASLLESPLLWAGRLCIFYALLKAGLAGSEANPFVSDLERSDGNGVSIETGDLGFSKWLKSIPGKPVGEAADGRKLVSKWHPTTKDDDHFIDASSHKGCQIRRESAHGESVCCNNVRALFDELPTPHLLVEITPFPAGPLTDKDYTKAEKLEMVLRSGPSV</sequence>
<evidence type="ECO:0000313" key="9">
    <source>
        <dbReference type="EMBL" id="KAF3444425.1"/>
    </source>
</evidence>
<accession>A0A8K0MG15</accession>
<reference evidence="9" key="1">
    <citation type="submission" date="2020-03" db="EMBL/GenBank/DDBJ databases">
        <title>A high-quality chromosome-level genome assembly of a woody plant with both climbing and erect habits, Rhamnella rubrinervis.</title>
        <authorList>
            <person name="Lu Z."/>
            <person name="Yang Y."/>
            <person name="Zhu X."/>
            <person name="Sun Y."/>
        </authorList>
    </citation>
    <scope>NUCLEOTIDE SEQUENCE</scope>
    <source>
        <strain evidence="9">BYM</strain>
        <tissue evidence="9">Leaf</tissue>
    </source>
</reference>
<comment type="pathway">
    <text evidence="6">Protein modification; protein ubiquitination.</text>
</comment>
<keyword evidence="6" id="KW-0808">Transferase</keyword>
<evidence type="ECO:0000256" key="5">
    <source>
        <dbReference type="ARBA" id="ARBA00023242"/>
    </source>
</evidence>
<name>A0A8K0MG15_9ROSA</name>
<evidence type="ECO:0000313" key="10">
    <source>
        <dbReference type="Proteomes" id="UP000796880"/>
    </source>
</evidence>
<dbReference type="PANTHER" id="PTHR23163">
    <property type="entry name" value="RING FINGER PROTEIN-RELATED"/>
    <property type="match status" value="1"/>
</dbReference>
<dbReference type="PANTHER" id="PTHR23163:SF8">
    <property type="entry name" value="E3 UBIQUITIN-PROTEIN LIGASE BRE1-LIKE 2"/>
    <property type="match status" value="1"/>
</dbReference>
<comment type="caution">
    <text evidence="9">The sequence shown here is derived from an EMBL/GenBank/DDBJ whole genome shotgun (WGS) entry which is preliminary data.</text>
</comment>
<dbReference type="UniPathway" id="UPA00143"/>
<comment type="subcellular location">
    <subcellularLocation>
        <location evidence="1 6">Nucleus</location>
    </subcellularLocation>
</comment>
<evidence type="ECO:0000256" key="6">
    <source>
        <dbReference type="RuleBase" id="RU365038"/>
    </source>
</evidence>
<keyword evidence="10" id="KW-1185">Reference proteome</keyword>